<dbReference type="InterPro" id="IPR036179">
    <property type="entry name" value="Ig-like_dom_sf"/>
</dbReference>
<dbReference type="SUPFAM" id="SSF48726">
    <property type="entry name" value="Immunoglobulin"/>
    <property type="match status" value="4"/>
</dbReference>
<accession>A0A8J6DHB7</accession>
<evidence type="ECO:0000256" key="4">
    <source>
        <dbReference type="ARBA" id="ARBA00015291"/>
    </source>
</evidence>
<evidence type="ECO:0000256" key="14">
    <source>
        <dbReference type="ARBA" id="ARBA00023180"/>
    </source>
</evidence>
<evidence type="ECO:0000256" key="19">
    <source>
        <dbReference type="SAM" id="MobiDB-lite"/>
    </source>
</evidence>
<keyword evidence="15" id="KW-0966">Cell projection</keyword>
<dbReference type="GO" id="GO:0002250">
    <property type="term" value="P:adaptive immune response"/>
    <property type="evidence" value="ECO:0007669"/>
    <property type="project" value="UniProtKB-KW"/>
</dbReference>
<sequence length="560" mass="62717">MPCRHDVPQNLMFGKWKYEKPDGSPVFIAFRSSTKKSVQYDDVPEYKDRLNLSENYTLSISNARISDEKRFVCMLVTEDNVYEAPVVIKVFKQPSKPEIVSKAQFLETEQLKKLGDCISKDSYPDGNITWYRNGKVLQPLEGEVVIIFTKQMDPVTQLYTMTSSLEYKTTKADIQAPFTCSVTYHGPSGQKTVHSEQTVFDIYYPTEQVTIQVLPPKNAIKEGDNITLKCLGNGNPPPEEFLFYLPGQPEGIRSSNTYMLADVRRNATGDYKCSLIDQKSMIASTTITIFCFTDLDLSLNPSGEVTKQIGDTLPVSCTVSASRNATVVWMKDNIRLRSSPSFSSLHYQDAGNYVCETALQEVEGLKKRESLTLIVEGKPQIKMTKKTDPSGLSKTIICHVEGFPKPAIQWTITGSGSVINQASICLFCYILYLPNTEESPYINGRYYSKIIISPEENVTLTCTAENQLEKTVNSLNVSAISIPEHDEADEISDENREKVNDQAKLIVGIVVGLLLAALVAGVVYWLYMKKSKTASKHVNKDLGNMEENKKLEENNHKTEA</sequence>
<dbReference type="InterPro" id="IPR051116">
    <property type="entry name" value="Surface_Rcpt/Adhesion_Mol"/>
</dbReference>
<keyword evidence="13" id="KW-1015">Disulfide bond</keyword>
<feature type="domain" description="Ig-like" evidence="21">
    <location>
        <begin position="205"/>
        <end position="288"/>
    </location>
</feature>
<comment type="subcellular location">
    <subcellularLocation>
        <location evidence="1">Cell membrane</location>
        <topology evidence="1">Single-pass type I membrane protein</topology>
    </subcellularLocation>
    <subcellularLocation>
        <location evidence="3">Cell projection</location>
        <location evidence="3">Axon</location>
    </subcellularLocation>
    <subcellularLocation>
        <location evidence="2">Cell projection</location>
        <location evidence="2">Dendrite</location>
    </subcellularLocation>
</comment>
<dbReference type="Gene3D" id="2.60.40.10">
    <property type="entry name" value="Immunoglobulins"/>
    <property type="match status" value="5"/>
</dbReference>
<proteinExistence type="predicted"/>
<dbReference type="CDD" id="cd00096">
    <property type="entry name" value="Ig"/>
    <property type="match status" value="2"/>
</dbReference>
<dbReference type="AlphaFoldDB" id="A0A8J6DHB7"/>
<dbReference type="PANTHER" id="PTHR11973">
    <property type="entry name" value="CELL SURFACE GLYCOPROTEIN MUC18-RELATED"/>
    <property type="match status" value="1"/>
</dbReference>
<dbReference type="Pfam" id="PF13927">
    <property type="entry name" value="Ig_3"/>
    <property type="match status" value="1"/>
</dbReference>
<evidence type="ECO:0000313" key="22">
    <source>
        <dbReference type="EMBL" id="KAG8509512.1"/>
    </source>
</evidence>
<feature type="compositionally biased region" description="Basic and acidic residues" evidence="19">
    <location>
        <begin position="546"/>
        <end position="560"/>
    </location>
</feature>
<evidence type="ECO:0000259" key="21">
    <source>
        <dbReference type="PROSITE" id="PS50835"/>
    </source>
</evidence>
<feature type="region of interest" description="Disordered" evidence="19">
    <location>
        <begin position="539"/>
        <end position="560"/>
    </location>
</feature>
<evidence type="ECO:0000256" key="16">
    <source>
        <dbReference type="ARBA" id="ARBA00023319"/>
    </source>
</evidence>
<evidence type="ECO:0000256" key="3">
    <source>
        <dbReference type="ARBA" id="ARBA00004489"/>
    </source>
</evidence>
<dbReference type="GO" id="GO:0005886">
    <property type="term" value="C:plasma membrane"/>
    <property type="evidence" value="ECO:0007669"/>
    <property type="project" value="UniProtKB-SubCell"/>
</dbReference>
<reference evidence="22" key="1">
    <citation type="journal article" date="2021" name="Evol. Appl.">
        <title>The genome of the Pyrenean desman and the effects of bottlenecks and inbreeding on the genomic landscape of an endangered species.</title>
        <authorList>
            <person name="Escoda L."/>
            <person name="Castresana J."/>
        </authorList>
    </citation>
    <scope>NUCLEOTIDE SEQUENCE</scope>
    <source>
        <strain evidence="22">IBE-C5619</strain>
    </source>
</reference>
<evidence type="ECO:0000256" key="11">
    <source>
        <dbReference type="ARBA" id="ARBA00023130"/>
    </source>
</evidence>
<dbReference type="Proteomes" id="UP000700334">
    <property type="component" value="Unassembled WGS sequence"/>
</dbReference>
<keyword evidence="5" id="KW-1003">Cell membrane</keyword>
<gene>
    <name evidence="22" type="ORF">J0S82_011964</name>
</gene>
<feature type="domain" description="Ig-like" evidence="21">
    <location>
        <begin position="97"/>
        <end position="194"/>
    </location>
</feature>
<keyword evidence="9" id="KW-0130">Cell adhesion</keyword>
<keyword evidence="8" id="KW-0391">Immunity</keyword>
<name>A0A8J6DHB7_GALPY</name>
<dbReference type="PROSITE" id="PS50835">
    <property type="entry name" value="IG_LIKE"/>
    <property type="match status" value="4"/>
</dbReference>
<dbReference type="Pfam" id="PF08205">
    <property type="entry name" value="C2-set_2"/>
    <property type="match status" value="1"/>
</dbReference>
<evidence type="ECO:0000256" key="12">
    <source>
        <dbReference type="ARBA" id="ARBA00023136"/>
    </source>
</evidence>
<keyword evidence="14" id="KW-0325">Glycoprotein</keyword>
<dbReference type="InterPro" id="IPR013783">
    <property type="entry name" value="Ig-like_fold"/>
</dbReference>
<dbReference type="OrthoDB" id="9945628at2759"/>
<feature type="domain" description="Ig-like" evidence="21">
    <location>
        <begin position="310"/>
        <end position="372"/>
    </location>
</feature>
<feature type="domain" description="Ig-like" evidence="21">
    <location>
        <begin position="379"/>
        <end position="478"/>
    </location>
</feature>
<dbReference type="InterPro" id="IPR013162">
    <property type="entry name" value="CD80_C2-set"/>
</dbReference>
<dbReference type="GO" id="GO:0007155">
    <property type="term" value="P:cell adhesion"/>
    <property type="evidence" value="ECO:0007669"/>
    <property type="project" value="UniProtKB-KW"/>
</dbReference>
<dbReference type="GO" id="GO:0030425">
    <property type="term" value="C:dendrite"/>
    <property type="evidence" value="ECO:0007669"/>
    <property type="project" value="UniProtKB-SubCell"/>
</dbReference>
<evidence type="ECO:0000256" key="10">
    <source>
        <dbReference type="ARBA" id="ARBA00022989"/>
    </source>
</evidence>
<dbReference type="EMBL" id="JAGFMF010011942">
    <property type="protein sequence ID" value="KAG8509512.1"/>
    <property type="molecule type" value="Genomic_DNA"/>
</dbReference>
<evidence type="ECO:0000256" key="18">
    <source>
        <dbReference type="ARBA" id="ARBA00047034"/>
    </source>
</evidence>
<evidence type="ECO:0000256" key="1">
    <source>
        <dbReference type="ARBA" id="ARBA00004251"/>
    </source>
</evidence>
<comment type="subunit">
    <text evidence="18">Homodimer. Interacts (via extracellular domain) with CD6 (via extracellular domain). Homodimerization and interaction with CD6 involve the same region and cannot occur simultaneously. The affinity for CD6 is much higher than the affinity for self-association. Interacts (via glycosylated extracellular domain) with LGALS1 and LGALS3. Interaction with LGALS1 or LGALS3 inhibits interaction with CD6.</text>
</comment>
<dbReference type="PANTHER" id="PTHR11973:SF2">
    <property type="entry name" value="CD166 ANTIGEN"/>
    <property type="match status" value="1"/>
</dbReference>
<keyword evidence="11" id="KW-1064">Adaptive immunity</keyword>
<evidence type="ECO:0000256" key="9">
    <source>
        <dbReference type="ARBA" id="ARBA00022889"/>
    </source>
</evidence>
<keyword evidence="10 20" id="KW-1133">Transmembrane helix</keyword>
<evidence type="ECO:0000256" key="20">
    <source>
        <dbReference type="SAM" id="Phobius"/>
    </source>
</evidence>
<evidence type="ECO:0000256" key="13">
    <source>
        <dbReference type="ARBA" id="ARBA00023157"/>
    </source>
</evidence>
<dbReference type="InterPro" id="IPR007110">
    <property type="entry name" value="Ig-like_dom"/>
</dbReference>
<evidence type="ECO:0000256" key="17">
    <source>
        <dbReference type="ARBA" id="ARBA00030009"/>
    </source>
</evidence>
<keyword evidence="6 20" id="KW-0812">Transmembrane</keyword>
<dbReference type="SMART" id="SM00409">
    <property type="entry name" value="IG"/>
    <property type="match status" value="3"/>
</dbReference>
<evidence type="ECO:0000256" key="6">
    <source>
        <dbReference type="ARBA" id="ARBA00022692"/>
    </source>
</evidence>
<dbReference type="FunFam" id="2.60.40.10:FF:000351">
    <property type="entry name" value="CD166 antigen isoform X1"/>
    <property type="match status" value="1"/>
</dbReference>
<protein>
    <recommendedName>
        <fullName evidence="4">CD166 antigen</fullName>
    </recommendedName>
    <alternativeName>
        <fullName evidence="17">Activated leukocyte cell adhesion molecule</fullName>
    </alternativeName>
</protein>
<feature type="transmembrane region" description="Helical" evidence="20">
    <location>
        <begin position="505"/>
        <end position="527"/>
    </location>
</feature>
<keyword evidence="23" id="KW-1185">Reference proteome</keyword>
<organism evidence="22 23">
    <name type="scientific">Galemys pyrenaicus</name>
    <name type="common">Iberian desman</name>
    <name type="synonym">Pyrenean desman</name>
    <dbReference type="NCBI Taxonomy" id="202257"/>
    <lineage>
        <taxon>Eukaryota</taxon>
        <taxon>Metazoa</taxon>
        <taxon>Chordata</taxon>
        <taxon>Craniata</taxon>
        <taxon>Vertebrata</taxon>
        <taxon>Euteleostomi</taxon>
        <taxon>Mammalia</taxon>
        <taxon>Eutheria</taxon>
        <taxon>Laurasiatheria</taxon>
        <taxon>Eulipotyphla</taxon>
        <taxon>Talpidae</taxon>
        <taxon>Galemys</taxon>
    </lineage>
</organism>
<dbReference type="InterPro" id="IPR003599">
    <property type="entry name" value="Ig_sub"/>
</dbReference>
<evidence type="ECO:0000256" key="15">
    <source>
        <dbReference type="ARBA" id="ARBA00023273"/>
    </source>
</evidence>
<dbReference type="FunFam" id="2.60.40.10:FF:000472">
    <property type="entry name" value="CD166 antigen isoform X2"/>
    <property type="match status" value="1"/>
</dbReference>
<keyword evidence="12 20" id="KW-0472">Membrane</keyword>
<evidence type="ECO:0000256" key="5">
    <source>
        <dbReference type="ARBA" id="ARBA00022475"/>
    </source>
</evidence>
<evidence type="ECO:0000313" key="23">
    <source>
        <dbReference type="Proteomes" id="UP000700334"/>
    </source>
</evidence>
<keyword evidence="7" id="KW-0677">Repeat</keyword>
<dbReference type="FunFam" id="2.60.40.10:FF:001428">
    <property type="entry name" value="CD166 antigen"/>
    <property type="match status" value="1"/>
</dbReference>
<comment type="caution">
    <text evidence="22">The sequence shown here is derived from an EMBL/GenBank/DDBJ whole genome shotgun (WGS) entry which is preliminary data.</text>
</comment>
<evidence type="ECO:0000256" key="8">
    <source>
        <dbReference type="ARBA" id="ARBA00022859"/>
    </source>
</evidence>
<dbReference type="GO" id="GO:0030424">
    <property type="term" value="C:axon"/>
    <property type="evidence" value="ECO:0007669"/>
    <property type="project" value="UniProtKB-SubCell"/>
</dbReference>
<evidence type="ECO:0000256" key="2">
    <source>
        <dbReference type="ARBA" id="ARBA00004279"/>
    </source>
</evidence>
<keyword evidence="16" id="KW-0393">Immunoglobulin domain</keyword>
<evidence type="ECO:0000256" key="7">
    <source>
        <dbReference type="ARBA" id="ARBA00022737"/>
    </source>
</evidence>